<dbReference type="PANTHER" id="PTHR43877">
    <property type="entry name" value="AMINOALKYLPHOSPHONATE N-ACETYLTRANSFERASE-RELATED-RELATED"/>
    <property type="match status" value="1"/>
</dbReference>
<dbReference type="InterPro" id="IPR000182">
    <property type="entry name" value="GNAT_dom"/>
</dbReference>
<protein>
    <recommendedName>
        <fullName evidence="3">N-acetyltransferase domain-containing protein</fullName>
    </recommendedName>
</protein>
<proteinExistence type="predicted"/>
<evidence type="ECO:0000313" key="4">
    <source>
        <dbReference type="EMBL" id="CAA9344565.1"/>
    </source>
</evidence>
<keyword evidence="1" id="KW-0808">Transferase</keyword>
<evidence type="ECO:0000259" key="3">
    <source>
        <dbReference type="PROSITE" id="PS51186"/>
    </source>
</evidence>
<dbReference type="InterPro" id="IPR016181">
    <property type="entry name" value="Acyl_CoA_acyltransferase"/>
</dbReference>
<organism evidence="4">
    <name type="scientific">uncultured Nocardioidaceae bacterium</name>
    <dbReference type="NCBI Taxonomy" id="253824"/>
    <lineage>
        <taxon>Bacteria</taxon>
        <taxon>Bacillati</taxon>
        <taxon>Actinomycetota</taxon>
        <taxon>Actinomycetes</taxon>
        <taxon>Propionibacteriales</taxon>
        <taxon>Nocardioidaceae</taxon>
        <taxon>environmental samples</taxon>
    </lineage>
</organism>
<feature type="domain" description="N-acetyltransferase" evidence="3">
    <location>
        <begin position="1"/>
        <end position="138"/>
    </location>
</feature>
<dbReference type="EMBL" id="CADCUF010000219">
    <property type="protein sequence ID" value="CAA9344565.1"/>
    <property type="molecule type" value="Genomic_DNA"/>
</dbReference>
<dbReference type="Pfam" id="PF00583">
    <property type="entry name" value="Acetyltransf_1"/>
    <property type="match status" value="1"/>
</dbReference>
<gene>
    <name evidence="4" type="ORF">AVDCRST_MAG24-1452</name>
</gene>
<accession>A0A6J4LZ01</accession>
<keyword evidence="2" id="KW-0012">Acyltransferase</keyword>
<evidence type="ECO:0000256" key="1">
    <source>
        <dbReference type="ARBA" id="ARBA00022679"/>
    </source>
</evidence>
<evidence type="ECO:0000256" key="2">
    <source>
        <dbReference type="ARBA" id="ARBA00023315"/>
    </source>
</evidence>
<dbReference type="PROSITE" id="PS51186">
    <property type="entry name" value="GNAT"/>
    <property type="match status" value="1"/>
</dbReference>
<dbReference type="AlphaFoldDB" id="A0A6J4LZ01"/>
<dbReference type="SUPFAM" id="SSF55729">
    <property type="entry name" value="Acyl-CoA N-acyltransferases (Nat)"/>
    <property type="match status" value="1"/>
</dbReference>
<dbReference type="CDD" id="cd04301">
    <property type="entry name" value="NAT_SF"/>
    <property type="match status" value="1"/>
</dbReference>
<dbReference type="GO" id="GO:0016747">
    <property type="term" value="F:acyltransferase activity, transferring groups other than amino-acyl groups"/>
    <property type="evidence" value="ECO:0007669"/>
    <property type="project" value="InterPro"/>
</dbReference>
<reference evidence="4" key="1">
    <citation type="submission" date="2020-02" db="EMBL/GenBank/DDBJ databases">
        <authorList>
            <person name="Meier V. D."/>
        </authorList>
    </citation>
    <scope>NUCLEOTIDE SEQUENCE</scope>
    <source>
        <strain evidence="4">AVDCRST_MAG24</strain>
    </source>
</reference>
<dbReference type="PANTHER" id="PTHR43877:SF2">
    <property type="entry name" value="AMINOALKYLPHOSPHONATE N-ACETYLTRANSFERASE-RELATED"/>
    <property type="match status" value="1"/>
</dbReference>
<name>A0A6J4LZ01_9ACTN</name>
<dbReference type="InterPro" id="IPR050832">
    <property type="entry name" value="Bact_Acetyltransf"/>
</dbReference>
<dbReference type="Gene3D" id="3.40.630.30">
    <property type="match status" value="1"/>
</dbReference>
<sequence>MAAVQRVVREAYQKYVARIGGRPVPMDSDYEALVGQGRTWVADLDGEVVGILVLQEAADHLLVENVAVAPGAQRHGIGARLLDHAEERARRAGLTEVRLYTHEAMTENLAYYPRRGFRETHRETEDGFSRVFLTKVLAAPGDVGAGP</sequence>